<dbReference type="GO" id="GO:0016757">
    <property type="term" value="F:glycosyltransferase activity"/>
    <property type="evidence" value="ECO:0007669"/>
    <property type="project" value="UniProtKB-ARBA"/>
</dbReference>
<reference evidence="2 3" key="1">
    <citation type="submission" date="2018-03" db="EMBL/GenBank/DDBJ databases">
        <title>Cereibacter changlensis.</title>
        <authorList>
            <person name="Meyer T.E."/>
            <person name="Miller S."/>
            <person name="Lodha T."/>
            <person name="Gandham S."/>
            <person name="Chintalapati S."/>
            <person name="Chintalapati V.R."/>
        </authorList>
    </citation>
    <scope>NUCLEOTIDE SEQUENCE [LARGE SCALE GENOMIC DNA]</scope>
    <source>
        <strain evidence="2 3">JA139</strain>
    </source>
</reference>
<name>A0A2T4JQT1_9RHOB</name>
<dbReference type="RefSeq" id="WP_146170642.1">
    <property type="nucleotide sequence ID" value="NZ_PZKG01000120.1"/>
</dbReference>
<evidence type="ECO:0000313" key="2">
    <source>
        <dbReference type="EMBL" id="PTE20275.1"/>
    </source>
</evidence>
<sequence length="189" mass="20658">MKIVLGSAHPYLPQLTGGAQISTHEIAKALAQRGHKVRVLAGLSGIGRTGLRSRVMLKLTGRKLASDARCGYPTHRGWFPSEGVGELTAADMPDVVLLQSGRQVPMALRFQELGVPVVLYLRNVEFGDLGGDLHSLGPVPTIANSDFTANRYREVYGLDPVVVHPTFTPGQYRTRTERSTVTFVNPRRE</sequence>
<evidence type="ECO:0000313" key="3">
    <source>
        <dbReference type="Proteomes" id="UP000241010"/>
    </source>
</evidence>
<keyword evidence="2" id="KW-0808">Transferase</keyword>
<organism evidence="2 3">
    <name type="scientific">Cereibacter changlensis JA139</name>
    <dbReference type="NCBI Taxonomy" id="1188249"/>
    <lineage>
        <taxon>Bacteria</taxon>
        <taxon>Pseudomonadati</taxon>
        <taxon>Pseudomonadota</taxon>
        <taxon>Alphaproteobacteria</taxon>
        <taxon>Rhodobacterales</taxon>
        <taxon>Paracoccaceae</taxon>
        <taxon>Cereibacter</taxon>
    </lineage>
</organism>
<comment type="caution">
    <text evidence="2">The sequence shown here is derived from an EMBL/GenBank/DDBJ whole genome shotgun (WGS) entry which is preliminary data.</text>
</comment>
<dbReference type="OrthoDB" id="9790710at2"/>
<evidence type="ECO:0000259" key="1">
    <source>
        <dbReference type="Pfam" id="PF13439"/>
    </source>
</evidence>
<dbReference type="EMBL" id="PZKG01000120">
    <property type="protein sequence ID" value="PTE20275.1"/>
    <property type="molecule type" value="Genomic_DNA"/>
</dbReference>
<feature type="domain" description="Glycosyltransferase subfamily 4-like N-terminal" evidence="1">
    <location>
        <begin position="17"/>
        <end position="165"/>
    </location>
</feature>
<dbReference type="SUPFAM" id="SSF53756">
    <property type="entry name" value="UDP-Glycosyltransferase/glycogen phosphorylase"/>
    <property type="match status" value="1"/>
</dbReference>
<dbReference type="InterPro" id="IPR028098">
    <property type="entry name" value="Glyco_trans_4-like_N"/>
</dbReference>
<gene>
    <name evidence="2" type="ORF">C5F48_18460</name>
</gene>
<feature type="non-terminal residue" evidence="2">
    <location>
        <position position="189"/>
    </location>
</feature>
<dbReference type="AlphaFoldDB" id="A0A2T4JQT1"/>
<accession>A0A2T4JQT1</accession>
<proteinExistence type="predicted"/>
<keyword evidence="3" id="KW-1185">Reference proteome</keyword>
<dbReference type="Proteomes" id="UP000241010">
    <property type="component" value="Unassembled WGS sequence"/>
</dbReference>
<protein>
    <submittedName>
        <fullName evidence="2">Glycosyl transferase family 1</fullName>
    </submittedName>
</protein>
<dbReference type="Gene3D" id="3.40.50.2000">
    <property type="entry name" value="Glycogen Phosphorylase B"/>
    <property type="match status" value="1"/>
</dbReference>
<dbReference type="Pfam" id="PF13439">
    <property type="entry name" value="Glyco_transf_4"/>
    <property type="match status" value="1"/>
</dbReference>